<dbReference type="PROSITE" id="PS50111">
    <property type="entry name" value="CHEMOTAXIS_TRANSDUC_2"/>
    <property type="match status" value="1"/>
</dbReference>
<name>A0AAP9Y275_BURGL</name>
<dbReference type="Gene3D" id="1.10.287.950">
    <property type="entry name" value="Methyl-accepting chemotaxis protein"/>
    <property type="match status" value="1"/>
</dbReference>
<dbReference type="AlphaFoldDB" id="A0AAP9Y275"/>
<evidence type="ECO:0000256" key="5">
    <source>
        <dbReference type="SAM" id="MobiDB-lite"/>
    </source>
</evidence>
<dbReference type="GO" id="GO:0005886">
    <property type="term" value="C:plasma membrane"/>
    <property type="evidence" value="ECO:0007669"/>
    <property type="project" value="TreeGrafter"/>
</dbReference>
<evidence type="ECO:0000256" key="6">
    <source>
        <dbReference type="SAM" id="Phobius"/>
    </source>
</evidence>
<dbReference type="InterPro" id="IPR004091">
    <property type="entry name" value="Chemotax_Me-accpt_rcpt_Me-site"/>
</dbReference>
<dbReference type="PANTHER" id="PTHR43531:SF14">
    <property type="entry name" value="METHYL-ACCEPTING CHEMOTAXIS PROTEIN I-RELATED"/>
    <property type="match status" value="1"/>
</dbReference>
<keyword evidence="12" id="KW-1185">Reference proteome</keyword>
<feature type="transmembrane region" description="Helical" evidence="6">
    <location>
        <begin position="190"/>
        <end position="212"/>
    </location>
</feature>
<comment type="similarity">
    <text evidence="3">Belongs to the methyl-accepting chemotaxis (MCP) protein family.</text>
</comment>
<dbReference type="GO" id="GO:0006935">
    <property type="term" value="P:chemotaxis"/>
    <property type="evidence" value="ECO:0007669"/>
    <property type="project" value="TreeGrafter"/>
</dbReference>
<proteinExistence type="inferred from homology"/>
<feature type="domain" description="HAMP" evidence="8">
    <location>
        <begin position="214"/>
        <end position="266"/>
    </location>
</feature>
<dbReference type="EMBL" id="CP065601">
    <property type="protein sequence ID" value="QPQ93073.1"/>
    <property type="molecule type" value="Genomic_DNA"/>
</dbReference>
<dbReference type="InterPro" id="IPR003660">
    <property type="entry name" value="HAMP_dom"/>
</dbReference>
<dbReference type="CDD" id="cd11386">
    <property type="entry name" value="MCP_signal"/>
    <property type="match status" value="1"/>
</dbReference>
<evidence type="ECO:0000256" key="1">
    <source>
        <dbReference type="ARBA" id="ARBA00004370"/>
    </source>
</evidence>
<dbReference type="PROSITE" id="PS00538">
    <property type="entry name" value="CHEMOTAXIS_TRANSDUC_1"/>
    <property type="match status" value="1"/>
</dbReference>
<evidence type="ECO:0000256" key="3">
    <source>
        <dbReference type="ARBA" id="ARBA00029447"/>
    </source>
</evidence>
<comment type="subcellular location">
    <subcellularLocation>
        <location evidence="1">Membrane</location>
    </subcellularLocation>
</comment>
<dbReference type="RefSeq" id="WP_015876230.1">
    <property type="nucleotide sequence ID" value="NZ_CP021074.1"/>
</dbReference>
<organism evidence="9 11">
    <name type="scientific">Burkholderia glumae</name>
    <name type="common">Pseudomonas glumae</name>
    <dbReference type="NCBI Taxonomy" id="337"/>
    <lineage>
        <taxon>Bacteria</taxon>
        <taxon>Pseudomonadati</taxon>
        <taxon>Pseudomonadota</taxon>
        <taxon>Betaproteobacteria</taxon>
        <taxon>Burkholderiales</taxon>
        <taxon>Burkholderiaceae</taxon>
        <taxon>Burkholderia</taxon>
    </lineage>
</organism>
<feature type="compositionally biased region" description="Low complexity" evidence="5">
    <location>
        <begin position="533"/>
        <end position="547"/>
    </location>
</feature>
<evidence type="ECO:0000313" key="10">
    <source>
        <dbReference type="EMBL" id="USS47308.1"/>
    </source>
</evidence>
<dbReference type="CDD" id="cd06225">
    <property type="entry name" value="HAMP"/>
    <property type="match status" value="1"/>
</dbReference>
<protein>
    <submittedName>
        <fullName evidence="9">MCP four helix bundle domain-containing protein</fullName>
    </submittedName>
    <submittedName>
        <fullName evidence="10">Methyl-accepting chemotaxis protein</fullName>
    </submittedName>
</protein>
<evidence type="ECO:0000313" key="12">
    <source>
        <dbReference type="Proteomes" id="UP001056386"/>
    </source>
</evidence>
<reference evidence="9 11" key="1">
    <citation type="submission" date="2020-12" db="EMBL/GenBank/DDBJ databases">
        <title>FDA dAtabase for Regulatory Grade micrObial Sequences (FDA-ARGOS): Supporting development and validation of Infectious Disease Dx tests.</title>
        <authorList>
            <person name="Minogue T."/>
            <person name="Wolcott M."/>
            <person name="Wasieloski L."/>
            <person name="Aguilar W."/>
            <person name="Moore D."/>
            <person name="Jaissle J."/>
            <person name="Tallon L."/>
            <person name="Sadzewicz L."/>
            <person name="Zhao X."/>
            <person name="Boylan J."/>
            <person name="Ott S."/>
            <person name="Bowen H."/>
            <person name="Vavikolanu K."/>
            <person name="Mehta A."/>
            <person name="Aluvathingal J."/>
            <person name="Nadendla S."/>
            <person name="Yan Y."/>
            <person name="Sichtig H."/>
        </authorList>
    </citation>
    <scope>NUCLEOTIDE SEQUENCE [LARGE SCALE GENOMIC DNA]</scope>
    <source>
        <strain evidence="9 11">FDAARGOS_949</strain>
    </source>
</reference>
<dbReference type="InterPro" id="IPR024478">
    <property type="entry name" value="HlyB_4HB_MCP"/>
</dbReference>
<sequence length="571" mass="60351">MKALNNLKIGVRLGGAFAVTLALLCMVGALALIQASRIHDNTTDLAANWLPSVQTLGDVRAYANTVRRSSISRLVALDEQERSSYWARHETAAAKLDATMKKYEQFIASPEEGELFRQIKTAWAAYSATDARLHQLMQDTDHFDDARRLAAGDSSRLFATFADLVEQDIALNAAGAARASAEADASYRGAIWLTSVLIIIALGMSMVVAYFITRSITTPIRTSVSIAETVARGDLTSRIEVAGRDETSQLLRALKSMNERLAEVVGRVRAGSDSIATGASQIAAGNSDLSQRTEEQAASLEETAASMEQLTATVKQNTESAQQGNSLAANASEVARRGGDVVGRVVTTMREISASSAKVGEIISVIEGIAFQTNILALNAAVEAARAGDQGRGFAVVAGEVRTLAQRSATAAKEIKTLIESSVERVQAGSGLVDEAGRTMEEVVQSVQRVADLMGEISAASVEQRTGIEQVNIAVTQMDEVTQQNAALVEEASAAAQSMAAQSNALRETVSIFRLDLHSQPSVAPARPSSGLPVAPAKVPVKAPAKARSMPVRDGAPAPKPSDGSSEWASF</sequence>
<dbReference type="GO" id="GO:0007165">
    <property type="term" value="P:signal transduction"/>
    <property type="evidence" value="ECO:0007669"/>
    <property type="project" value="UniProtKB-KW"/>
</dbReference>
<dbReference type="Pfam" id="PF00015">
    <property type="entry name" value="MCPsignal"/>
    <property type="match status" value="1"/>
</dbReference>
<gene>
    <name evidence="9" type="ORF">I6H06_12240</name>
    <name evidence="10" type="ORF">NFI99_20855</name>
</gene>
<dbReference type="FunFam" id="1.10.287.950:FF:000001">
    <property type="entry name" value="Methyl-accepting chemotaxis sensory transducer"/>
    <property type="match status" value="1"/>
</dbReference>
<keyword evidence="2" id="KW-0488">Methylation</keyword>
<dbReference type="Pfam" id="PF00672">
    <property type="entry name" value="HAMP"/>
    <property type="match status" value="1"/>
</dbReference>
<dbReference type="GO" id="GO:0004888">
    <property type="term" value="F:transmembrane signaling receptor activity"/>
    <property type="evidence" value="ECO:0007669"/>
    <property type="project" value="TreeGrafter"/>
</dbReference>
<evidence type="ECO:0000256" key="2">
    <source>
        <dbReference type="ARBA" id="ARBA00022481"/>
    </source>
</evidence>
<evidence type="ECO:0000313" key="11">
    <source>
        <dbReference type="Proteomes" id="UP000594892"/>
    </source>
</evidence>
<feature type="region of interest" description="Disordered" evidence="5">
    <location>
        <begin position="521"/>
        <end position="571"/>
    </location>
</feature>
<evidence type="ECO:0000313" key="9">
    <source>
        <dbReference type="EMBL" id="QPQ93073.1"/>
    </source>
</evidence>
<keyword evidence="6" id="KW-1133">Transmembrane helix</keyword>
<dbReference type="GeneID" id="45698468"/>
<evidence type="ECO:0000259" key="7">
    <source>
        <dbReference type="PROSITE" id="PS50111"/>
    </source>
</evidence>
<dbReference type="Proteomes" id="UP001056386">
    <property type="component" value="Chromosome 1"/>
</dbReference>
<keyword evidence="6" id="KW-0812">Transmembrane</keyword>
<accession>A0AAP9Y275</accession>
<dbReference type="InterPro" id="IPR051310">
    <property type="entry name" value="MCP_chemotaxis"/>
</dbReference>
<dbReference type="SMART" id="SM00304">
    <property type="entry name" value="HAMP"/>
    <property type="match status" value="1"/>
</dbReference>
<dbReference type="SMART" id="SM00283">
    <property type="entry name" value="MA"/>
    <property type="match status" value="1"/>
</dbReference>
<dbReference type="InterPro" id="IPR004089">
    <property type="entry name" value="MCPsignal_dom"/>
</dbReference>
<feature type="domain" description="Methyl-accepting transducer" evidence="7">
    <location>
        <begin position="271"/>
        <end position="500"/>
    </location>
</feature>
<evidence type="ECO:0000256" key="4">
    <source>
        <dbReference type="PROSITE-ProRule" id="PRU00284"/>
    </source>
</evidence>
<dbReference type="EMBL" id="CP099587">
    <property type="protein sequence ID" value="USS47308.1"/>
    <property type="molecule type" value="Genomic_DNA"/>
</dbReference>
<reference evidence="10" key="2">
    <citation type="submission" date="2022-06" db="EMBL/GenBank/DDBJ databases">
        <title>Draft genome sequence of Burkholderia glumae strain GR20004 isolated from rice panicle showing bacterial panicle blight.</title>
        <authorList>
            <person name="Choi S.Y."/>
            <person name="Lee Y.H."/>
        </authorList>
    </citation>
    <scope>NUCLEOTIDE SEQUENCE</scope>
    <source>
        <strain evidence="10">GR20004</strain>
    </source>
</reference>
<dbReference type="PROSITE" id="PS50885">
    <property type="entry name" value="HAMP"/>
    <property type="match status" value="1"/>
</dbReference>
<keyword evidence="6" id="KW-0472">Membrane</keyword>
<dbReference type="SUPFAM" id="SSF58104">
    <property type="entry name" value="Methyl-accepting chemotaxis protein (MCP) signaling domain"/>
    <property type="match status" value="1"/>
</dbReference>
<evidence type="ECO:0000259" key="8">
    <source>
        <dbReference type="PROSITE" id="PS50885"/>
    </source>
</evidence>
<keyword evidence="4" id="KW-0807">Transducer</keyword>
<dbReference type="PANTHER" id="PTHR43531">
    <property type="entry name" value="PROTEIN ICFG"/>
    <property type="match status" value="1"/>
</dbReference>
<dbReference type="Pfam" id="PF12729">
    <property type="entry name" value="4HB_MCP_1"/>
    <property type="match status" value="1"/>
</dbReference>
<dbReference type="Proteomes" id="UP000594892">
    <property type="component" value="Chromosome 2"/>
</dbReference>